<evidence type="ECO:0000313" key="2">
    <source>
        <dbReference type="EMBL" id="NEW08341.1"/>
    </source>
</evidence>
<dbReference type="RefSeq" id="WP_163950990.1">
    <property type="nucleotide sequence ID" value="NZ_JAAIKC010000009.1"/>
</dbReference>
<gene>
    <name evidence="2" type="ORF">GK047_20290</name>
</gene>
<dbReference type="Pfam" id="PF16472">
    <property type="entry name" value="DUF5050"/>
    <property type="match status" value="1"/>
</dbReference>
<dbReference type="InterPro" id="IPR032485">
    <property type="entry name" value="LRP1-like_beta_prop"/>
</dbReference>
<feature type="domain" description="Prolow-density lipoprotein receptor-related protein 1-like beta-propeller" evidence="1">
    <location>
        <begin position="365"/>
        <end position="518"/>
    </location>
</feature>
<reference evidence="2" key="1">
    <citation type="submission" date="2020-02" db="EMBL/GenBank/DDBJ databases">
        <authorList>
            <person name="Shen X.-R."/>
            <person name="Zhang Y.-X."/>
        </authorList>
    </citation>
    <scope>NUCLEOTIDE SEQUENCE</scope>
    <source>
        <strain evidence="2">SYP-B3998</strain>
    </source>
</reference>
<organism evidence="2">
    <name type="scientific">Paenibacillus sp. SYP-B3998</name>
    <dbReference type="NCBI Taxonomy" id="2678564"/>
    <lineage>
        <taxon>Bacteria</taxon>
        <taxon>Bacillati</taxon>
        <taxon>Bacillota</taxon>
        <taxon>Bacilli</taxon>
        <taxon>Bacillales</taxon>
        <taxon>Paenibacillaceae</taxon>
        <taxon>Paenibacillus</taxon>
    </lineage>
</organism>
<dbReference type="SUPFAM" id="SSF63829">
    <property type="entry name" value="Calcium-dependent phosphotriesterase"/>
    <property type="match status" value="1"/>
</dbReference>
<proteinExistence type="predicted"/>
<accession>A0A6G4A3E4</accession>
<protein>
    <submittedName>
        <fullName evidence="2">DUF5050 domain-containing protein</fullName>
    </submittedName>
</protein>
<comment type="caution">
    <text evidence="2">The sequence shown here is derived from an EMBL/GenBank/DDBJ whole genome shotgun (WGS) entry which is preliminary data.</text>
</comment>
<dbReference type="AlphaFoldDB" id="A0A6G4A3E4"/>
<sequence>MGYKIVLLVALFMISLSSIYFEESVAAEQSVRVTLPNFEVKLNGNRVENEYREYPLLLYKDTTYFPITWYDSRLLGLEAEWNPKDGLNIAKGKVASSFMPYQTNQKNSNSYKAKVSTAEIKVNGKLVDNSHEEYPLLSFNQVTYFPLTWKFAHDEFGWEYEWDPSKGLAITSDNPQLKTVNLTSDAGENGVAVFKNYYYFTETIEHTNQVYRVPENNTSNKELVYAYDLDTSHGINKSLKFEIRDDELWFSYHVGGATMGSDVYCKVNDDGKAENKYRGYLDFKDSSYGSLIINQSVPPGGNNLSWIPKGEEPAHGKKVGDPNLIYGWHIVDNRPGRGFGGDRSTTIIGDDAYLLGSPYPVETGDLNNVYKINLKTNETEKITHSELANFKIIDNKLYYVKDADHLLYSSDLDGTNEHKLSDNKAASWYSEIDGHVYYTVADIKGQFNLYKAEPSKEDTLVLIDPLESVQLVNDKLICKLAAGGDYGVKVLDKSGKLNLAIADQVSNVYAYNDAILIISAEDKSIKVVK</sequence>
<name>A0A6G4A3E4_9BACL</name>
<dbReference type="EMBL" id="JAAIKC010000009">
    <property type="protein sequence ID" value="NEW08341.1"/>
    <property type="molecule type" value="Genomic_DNA"/>
</dbReference>
<evidence type="ECO:0000259" key="1">
    <source>
        <dbReference type="Pfam" id="PF16472"/>
    </source>
</evidence>